<name>A0A067CNU5_SAPPC</name>
<keyword evidence="2" id="KW-1185">Reference proteome</keyword>
<dbReference type="OrthoDB" id="167955at2759"/>
<dbReference type="AlphaFoldDB" id="A0A067CNU5"/>
<evidence type="ECO:0000313" key="2">
    <source>
        <dbReference type="Proteomes" id="UP000030745"/>
    </source>
</evidence>
<proteinExistence type="predicted"/>
<dbReference type="GeneID" id="24125390"/>
<gene>
    <name evidence="1" type="ORF">SPRG_02851</name>
</gene>
<dbReference type="RefSeq" id="XP_012196828.1">
    <property type="nucleotide sequence ID" value="XM_012341438.1"/>
</dbReference>
<dbReference type="OMA" id="DINSCPR"/>
<accession>A0A067CNU5</accession>
<organism evidence="1 2">
    <name type="scientific">Saprolegnia parasitica (strain CBS 223.65)</name>
    <dbReference type="NCBI Taxonomy" id="695850"/>
    <lineage>
        <taxon>Eukaryota</taxon>
        <taxon>Sar</taxon>
        <taxon>Stramenopiles</taxon>
        <taxon>Oomycota</taxon>
        <taxon>Saprolegniomycetes</taxon>
        <taxon>Saprolegniales</taxon>
        <taxon>Saprolegniaceae</taxon>
        <taxon>Saprolegnia</taxon>
    </lineage>
</organism>
<dbReference type="EMBL" id="KK583195">
    <property type="protein sequence ID" value="KDO32374.1"/>
    <property type="molecule type" value="Genomic_DNA"/>
</dbReference>
<protein>
    <submittedName>
        <fullName evidence="1">Uncharacterized protein</fullName>
    </submittedName>
</protein>
<reference evidence="1 2" key="1">
    <citation type="journal article" date="2013" name="PLoS Genet.">
        <title>Distinctive expansion of potential virulence genes in the genome of the oomycete fish pathogen Saprolegnia parasitica.</title>
        <authorList>
            <person name="Jiang R.H."/>
            <person name="de Bruijn I."/>
            <person name="Haas B.J."/>
            <person name="Belmonte R."/>
            <person name="Lobach L."/>
            <person name="Christie J."/>
            <person name="van den Ackerveken G."/>
            <person name="Bottin A."/>
            <person name="Bulone V."/>
            <person name="Diaz-Moreno S.M."/>
            <person name="Dumas B."/>
            <person name="Fan L."/>
            <person name="Gaulin E."/>
            <person name="Govers F."/>
            <person name="Grenville-Briggs L.J."/>
            <person name="Horner N.R."/>
            <person name="Levin J.Z."/>
            <person name="Mammella M."/>
            <person name="Meijer H.J."/>
            <person name="Morris P."/>
            <person name="Nusbaum C."/>
            <person name="Oome S."/>
            <person name="Phillips A.J."/>
            <person name="van Rooyen D."/>
            <person name="Rzeszutek E."/>
            <person name="Saraiva M."/>
            <person name="Secombes C.J."/>
            <person name="Seidl M.F."/>
            <person name="Snel B."/>
            <person name="Stassen J.H."/>
            <person name="Sykes S."/>
            <person name="Tripathy S."/>
            <person name="van den Berg H."/>
            <person name="Vega-Arreguin J.C."/>
            <person name="Wawra S."/>
            <person name="Young S.K."/>
            <person name="Zeng Q."/>
            <person name="Dieguez-Uribeondo J."/>
            <person name="Russ C."/>
            <person name="Tyler B.M."/>
            <person name="van West P."/>
        </authorList>
    </citation>
    <scope>NUCLEOTIDE SEQUENCE [LARGE SCALE GENOMIC DNA]</scope>
    <source>
        <strain evidence="1 2">CBS 223.65</strain>
    </source>
</reference>
<dbReference type="KEGG" id="spar:SPRG_02851"/>
<sequence length="126" mass="14779">MPLDWTIDAEQRGLAAWLRQRDDNAHRNLLTYTDRLLLNQFLDRVVLDASLSQSPHYDARLSVLATRLGVRDPVVFYVPTHRAIQRQDREREERKLFDLEWRRQQAQHQTFVAAAADPSPAWCSLL</sequence>
<evidence type="ECO:0000313" key="1">
    <source>
        <dbReference type="EMBL" id="KDO32374.1"/>
    </source>
</evidence>
<dbReference type="Proteomes" id="UP000030745">
    <property type="component" value="Unassembled WGS sequence"/>
</dbReference>
<dbReference type="VEuPathDB" id="FungiDB:SPRG_02851"/>